<sequence length="148" mass="16628">MSSETSRRRQTALALVEAYNSHDMDKIMGLRTEDCVQQILPRSLGRSQMDNASYAAWLGPLLPHLRGFTVTIDDVTEDAQANKVVLLGHSTASSDIGPYANEYVIVLYMNEAGDKVTKFFEFVDSNNSVTFFPKLREHLEQKARGNEK</sequence>
<organism evidence="1 2">
    <name type="scientific">Lasiodiplodia mahajangana</name>
    <dbReference type="NCBI Taxonomy" id="1108764"/>
    <lineage>
        <taxon>Eukaryota</taxon>
        <taxon>Fungi</taxon>
        <taxon>Dikarya</taxon>
        <taxon>Ascomycota</taxon>
        <taxon>Pezizomycotina</taxon>
        <taxon>Dothideomycetes</taxon>
        <taxon>Dothideomycetes incertae sedis</taxon>
        <taxon>Botryosphaeriales</taxon>
        <taxon>Botryosphaeriaceae</taxon>
        <taxon>Lasiodiplodia</taxon>
    </lineage>
</organism>
<comment type="caution">
    <text evidence="1">The sequence shown here is derived from an EMBL/GenBank/DDBJ whole genome shotgun (WGS) entry which is preliminary data.</text>
</comment>
<reference evidence="1" key="1">
    <citation type="submission" date="2022-12" db="EMBL/GenBank/DDBJ databases">
        <title>Genome Sequence of Lasiodiplodia mahajangana.</title>
        <authorList>
            <person name="Buettner E."/>
        </authorList>
    </citation>
    <scope>NUCLEOTIDE SEQUENCE</scope>
    <source>
        <strain evidence="1">VT137</strain>
    </source>
</reference>
<name>A0ACC2JHG8_9PEZI</name>
<evidence type="ECO:0000313" key="2">
    <source>
        <dbReference type="Proteomes" id="UP001153332"/>
    </source>
</evidence>
<proteinExistence type="predicted"/>
<gene>
    <name evidence="1" type="ORF">O1611_g6740</name>
</gene>
<dbReference type="EMBL" id="JAPUUL010001647">
    <property type="protein sequence ID" value="KAJ8126900.1"/>
    <property type="molecule type" value="Genomic_DNA"/>
</dbReference>
<keyword evidence="2" id="KW-1185">Reference proteome</keyword>
<accession>A0ACC2JHG8</accession>
<evidence type="ECO:0000313" key="1">
    <source>
        <dbReference type="EMBL" id="KAJ8126900.1"/>
    </source>
</evidence>
<dbReference type="Proteomes" id="UP001153332">
    <property type="component" value="Unassembled WGS sequence"/>
</dbReference>
<protein>
    <submittedName>
        <fullName evidence="1">Uncharacterized protein</fullName>
    </submittedName>
</protein>